<dbReference type="Proteomes" id="UP000277204">
    <property type="component" value="Unassembled WGS sequence"/>
</dbReference>
<keyword evidence="5" id="KW-1185">Reference proteome</keyword>
<dbReference type="Gene3D" id="3.40.800.20">
    <property type="entry name" value="Histone deacetylase domain"/>
    <property type="match status" value="2"/>
</dbReference>
<feature type="domain" description="Histone deacetylase" evidence="3">
    <location>
        <begin position="473"/>
        <end position="642"/>
    </location>
</feature>
<evidence type="ECO:0000313" key="4">
    <source>
        <dbReference type="EMBL" id="VDP25897.1"/>
    </source>
</evidence>
<evidence type="ECO:0000256" key="2">
    <source>
        <dbReference type="SAM" id="Phobius"/>
    </source>
</evidence>
<dbReference type="STRING" id="48269.A0A183MPI1"/>
<feature type="transmembrane region" description="Helical" evidence="2">
    <location>
        <begin position="645"/>
        <end position="671"/>
    </location>
</feature>
<evidence type="ECO:0000259" key="3">
    <source>
        <dbReference type="Pfam" id="PF00850"/>
    </source>
</evidence>
<dbReference type="InterPro" id="IPR023801">
    <property type="entry name" value="His_deacetylse_dom"/>
</dbReference>
<keyword evidence="2" id="KW-0472">Membrane</keyword>
<dbReference type="GO" id="GO:0004407">
    <property type="term" value="F:histone deacetylase activity"/>
    <property type="evidence" value="ECO:0007669"/>
    <property type="project" value="TreeGrafter"/>
</dbReference>
<dbReference type="GO" id="GO:0040029">
    <property type="term" value="P:epigenetic regulation of gene expression"/>
    <property type="evidence" value="ECO:0007669"/>
    <property type="project" value="TreeGrafter"/>
</dbReference>
<keyword evidence="2" id="KW-0812">Transmembrane</keyword>
<dbReference type="InterPro" id="IPR000286">
    <property type="entry name" value="HDACs"/>
</dbReference>
<feature type="domain" description="Histone deacetylase" evidence="3">
    <location>
        <begin position="67"/>
        <end position="184"/>
    </location>
</feature>
<dbReference type="InterPro" id="IPR023696">
    <property type="entry name" value="Ureohydrolase_dom_sf"/>
</dbReference>
<accession>A0A183MPI1</accession>
<evidence type="ECO:0000256" key="1">
    <source>
        <dbReference type="SAM" id="MobiDB-lite"/>
    </source>
</evidence>
<feature type="compositionally biased region" description="Basic and acidic residues" evidence="1">
    <location>
        <begin position="55"/>
        <end position="72"/>
    </location>
</feature>
<dbReference type="EMBL" id="UZAI01017509">
    <property type="protein sequence ID" value="VDP25897.1"/>
    <property type="molecule type" value="Genomic_DNA"/>
</dbReference>
<dbReference type="InterPro" id="IPR037138">
    <property type="entry name" value="His_deacetylse_dom_sf"/>
</dbReference>
<name>A0A183MPI1_9TREM</name>
<dbReference type="PANTHER" id="PTHR10625">
    <property type="entry name" value="HISTONE DEACETYLASE HDAC1-RELATED"/>
    <property type="match status" value="1"/>
</dbReference>
<dbReference type="SUPFAM" id="SSF52768">
    <property type="entry name" value="Arginase/deacetylase"/>
    <property type="match status" value="2"/>
</dbReference>
<dbReference type="AlphaFoldDB" id="A0A183MPI1"/>
<reference evidence="4 5" key="1">
    <citation type="submission" date="2018-11" db="EMBL/GenBank/DDBJ databases">
        <authorList>
            <consortium name="Pathogen Informatics"/>
        </authorList>
    </citation>
    <scope>NUCLEOTIDE SEQUENCE [LARGE SCALE GENOMIC DNA]</scope>
    <source>
        <strain evidence="4 5">Zambia</strain>
    </source>
</reference>
<gene>
    <name evidence="4" type="ORF">SMRZ_LOCUS17956</name>
</gene>
<keyword evidence="2" id="KW-1133">Transmembrane helix</keyword>
<dbReference type="PANTHER" id="PTHR10625:SF38">
    <property type="entry name" value="HISTONE DEACETYLASE 6, ISOFORM G"/>
    <property type="match status" value="1"/>
</dbReference>
<feature type="domain" description="Histone deacetylase" evidence="3">
    <location>
        <begin position="210"/>
        <end position="276"/>
    </location>
</feature>
<dbReference type="Pfam" id="PF00850">
    <property type="entry name" value="Hist_deacetyl"/>
    <property type="match status" value="3"/>
</dbReference>
<proteinExistence type="predicted"/>
<dbReference type="PRINTS" id="PR01270">
    <property type="entry name" value="HDASUPER"/>
</dbReference>
<evidence type="ECO:0000313" key="5">
    <source>
        <dbReference type="Proteomes" id="UP000277204"/>
    </source>
</evidence>
<dbReference type="GO" id="GO:0000118">
    <property type="term" value="C:histone deacetylase complex"/>
    <property type="evidence" value="ECO:0007669"/>
    <property type="project" value="TreeGrafter"/>
</dbReference>
<protein>
    <recommendedName>
        <fullName evidence="3">Histone deacetylase domain-containing protein</fullName>
    </recommendedName>
</protein>
<feature type="region of interest" description="Disordered" evidence="1">
    <location>
        <begin position="40"/>
        <end position="75"/>
    </location>
</feature>
<sequence>MGSSILRERMAYEPIVGHRLPWDCISLRCSTALWIRPSGRRLGPGSARRKNRNPLGDKDIPSISDNSRHDPEPANDDLLTLYHQTEYVEQINQTTTMADNELKQLSATLDSVYFNKHTDLSARLSVGSWTQAIDLIHRGDVRNAFCLVRPPGHHALTNEACGFCIYNNVAIAANYAIEQLNFNRLVNYPCYFYYDLSNLTELLIVFCYFLDSILIVDWDVHHGNTTQYAFYDNPKVLFISIHRYDNGEFWPNLRESNYDFIGTGRGRGFNVNIPLNDFDPELVLVSAGYDSSFGCPVGQLNLSPSLYAHLTHKLMAIAEGKVIVGLELYTCFISSDHVCQFTSTSIITCLQPLDNFQVRYLYKAEFVLETISNCISTLSFRWKFLHIYPLLNDNVPFPDISHLKLQSWSDVKVPNFEPTDKHHSDEDKLSIEKRFDYLKSTHPIAGNNRISGTCLVYDNRMQNHKNEEDPTYPENPERIKHTYAVLKQLGLARRCKCIEARYATRTELLRVHTEDYVNTIASTVKMEQTALNDFGASENSVYFNCHTYDNALLASGSLLAVIDEVCSGESLNGMALIRPPGHHALKDRCMGFCFFNNVAIGARHAQQVYGLERIAIIDWDVHHGNGTAEIFEDDPKYSYNSLCNIYMFLVYLLLYKIHTIFITIPLFRIYLR</sequence>
<organism evidence="4 5">
    <name type="scientific">Schistosoma margrebowiei</name>
    <dbReference type="NCBI Taxonomy" id="48269"/>
    <lineage>
        <taxon>Eukaryota</taxon>
        <taxon>Metazoa</taxon>
        <taxon>Spiralia</taxon>
        <taxon>Lophotrochozoa</taxon>
        <taxon>Platyhelminthes</taxon>
        <taxon>Trematoda</taxon>
        <taxon>Digenea</taxon>
        <taxon>Strigeidida</taxon>
        <taxon>Schistosomatoidea</taxon>
        <taxon>Schistosomatidae</taxon>
        <taxon>Schistosoma</taxon>
    </lineage>
</organism>